<gene>
    <name evidence="1" type="ORF">UFOPK1421_00276</name>
    <name evidence="2" type="ORF">UFOPK1960_01042</name>
    <name evidence="3" type="ORF">UFOPK4422_00526</name>
</gene>
<dbReference type="Gene3D" id="3.40.50.300">
    <property type="entry name" value="P-loop containing nucleotide triphosphate hydrolases"/>
    <property type="match status" value="1"/>
</dbReference>
<dbReference type="EMBL" id="CAEZVL010000176">
    <property type="protein sequence ID" value="CAB4636958.1"/>
    <property type="molecule type" value="Genomic_DNA"/>
</dbReference>
<accession>A0A6J6B9A0</accession>
<dbReference type="PANTHER" id="PTHR36451">
    <property type="entry name" value="PAPS-DEPENDENT SULFOTRANSFERASE STF3"/>
    <property type="match status" value="1"/>
</dbReference>
<dbReference type="PANTHER" id="PTHR36451:SF1">
    <property type="entry name" value="OMEGA-HYDROXY-BETA-DIHYDROMENAQUINONE-9 SULFOTRANSFERASE STF3"/>
    <property type="match status" value="1"/>
</dbReference>
<evidence type="ECO:0000313" key="3">
    <source>
        <dbReference type="EMBL" id="CAB5117895.1"/>
    </source>
</evidence>
<dbReference type="Pfam" id="PF13469">
    <property type="entry name" value="Sulfotransfer_3"/>
    <property type="match status" value="1"/>
</dbReference>
<sequence length="418" mass="47564">MTIPALRLDDLASPKFSPEVAEMFAGAAQFADMLPLEVEALKAAAIEQLGGSLTDFGPSEFVEPLSVLVRCLNSEAHLSGMGHVSVHTQLVGFLKNRLLLADLLSRHPEIKDIEIKRPIIIVGQPRTGTTHLHNLLAADPALRSLPYWESQQPIPLPHEVGLIPDPRIERCAAGLAFADQAMPHFNRMHEMTVEHVHEEIQLLANSLCTMYFDTIAPMPTWREWYKNHDHVPHYEYLKTTLQALTFLRGGERWILKSPQHLEQLRTLNTVFPDAVILLTHRDPVPVTLSLITMMTYTARLHLKKIDPSTVGGFWSGLNAEMLDAILRDRQTVPDSRCLDVLFQDLMSDDLTMIQRIYELAEQPLDDRAKAAHARYKETHERDRHGKVMYDFTEFGIDPAVLRQRFAPYIERFGVPQEW</sequence>
<evidence type="ECO:0000313" key="2">
    <source>
        <dbReference type="EMBL" id="CAB4636958.1"/>
    </source>
</evidence>
<organism evidence="1">
    <name type="scientific">freshwater metagenome</name>
    <dbReference type="NCBI Taxonomy" id="449393"/>
    <lineage>
        <taxon>unclassified sequences</taxon>
        <taxon>metagenomes</taxon>
        <taxon>ecological metagenomes</taxon>
    </lineage>
</organism>
<dbReference type="EMBL" id="CAFBRX010000039">
    <property type="protein sequence ID" value="CAB5117895.1"/>
    <property type="molecule type" value="Genomic_DNA"/>
</dbReference>
<reference evidence="1" key="1">
    <citation type="submission" date="2020-05" db="EMBL/GenBank/DDBJ databases">
        <authorList>
            <person name="Chiriac C."/>
            <person name="Salcher M."/>
            <person name="Ghai R."/>
            <person name="Kavagutti S V."/>
        </authorList>
    </citation>
    <scope>NUCLEOTIDE SEQUENCE</scope>
</reference>
<dbReference type="InterPro" id="IPR052736">
    <property type="entry name" value="Stf3_sulfotransferase"/>
</dbReference>
<dbReference type="SUPFAM" id="SSF52540">
    <property type="entry name" value="P-loop containing nucleoside triphosphate hydrolases"/>
    <property type="match status" value="1"/>
</dbReference>
<dbReference type="AlphaFoldDB" id="A0A6J6B9A0"/>
<dbReference type="EMBL" id="CAEZSL010000018">
    <property type="protein sequence ID" value="CAB4534943.1"/>
    <property type="molecule type" value="Genomic_DNA"/>
</dbReference>
<name>A0A6J6B9A0_9ZZZZ</name>
<proteinExistence type="predicted"/>
<dbReference type="InterPro" id="IPR027417">
    <property type="entry name" value="P-loop_NTPase"/>
</dbReference>
<protein>
    <submittedName>
        <fullName evidence="1">Unannotated protein</fullName>
    </submittedName>
</protein>
<evidence type="ECO:0000313" key="1">
    <source>
        <dbReference type="EMBL" id="CAB4534943.1"/>
    </source>
</evidence>